<evidence type="ECO:0000313" key="2">
    <source>
        <dbReference type="EMBL" id="KAJ4243466.1"/>
    </source>
</evidence>
<dbReference type="CDD" id="cd04301">
    <property type="entry name" value="NAT_SF"/>
    <property type="match status" value="1"/>
</dbReference>
<dbReference type="PANTHER" id="PTHR42791:SF2">
    <property type="entry name" value="N-ACETYLTRANSFERASE DOMAIN-CONTAINING PROTEIN"/>
    <property type="match status" value="1"/>
</dbReference>
<gene>
    <name evidence="2" type="ORF">NW762_014797</name>
</gene>
<dbReference type="InterPro" id="IPR016181">
    <property type="entry name" value="Acyl_CoA_acyltransferase"/>
</dbReference>
<proteinExistence type="predicted"/>
<dbReference type="AlphaFoldDB" id="A0A9W8V7G7"/>
<protein>
    <recommendedName>
        <fullName evidence="1">N-acetyltransferase domain-containing protein</fullName>
    </recommendedName>
</protein>
<keyword evidence="3" id="KW-1185">Reference proteome</keyword>
<reference evidence="2" key="1">
    <citation type="submission" date="2022-09" db="EMBL/GenBank/DDBJ databases">
        <title>Fusarium specimens isolated from Avocado Roots.</title>
        <authorList>
            <person name="Stajich J."/>
            <person name="Roper C."/>
            <person name="Heimlech-Rivalta G."/>
        </authorList>
    </citation>
    <scope>NUCLEOTIDE SEQUENCE</scope>
    <source>
        <strain evidence="2">CF00136</strain>
    </source>
</reference>
<name>A0A9W8V7G7_9HYPO</name>
<dbReference type="InterPro" id="IPR052523">
    <property type="entry name" value="Trichothecene_AcTrans"/>
</dbReference>
<dbReference type="PANTHER" id="PTHR42791">
    <property type="entry name" value="GNAT FAMILY ACETYLTRANSFERASE"/>
    <property type="match status" value="1"/>
</dbReference>
<evidence type="ECO:0000313" key="3">
    <source>
        <dbReference type="Proteomes" id="UP001152049"/>
    </source>
</evidence>
<dbReference type="SUPFAM" id="SSF55729">
    <property type="entry name" value="Acyl-CoA N-acyltransferases (Nat)"/>
    <property type="match status" value="1"/>
</dbReference>
<dbReference type="OrthoDB" id="61113at2759"/>
<dbReference type="Pfam" id="PF00583">
    <property type="entry name" value="Acetyltransf_1"/>
    <property type="match status" value="1"/>
</dbReference>
<feature type="domain" description="N-acetyltransferase" evidence="1">
    <location>
        <begin position="135"/>
        <end position="178"/>
    </location>
</feature>
<accession>A0A9W8V7G7</accession>
<dbReference type="InterPro" id="IPR000182">
    <property type="entry name" value="GNAT_dom"/>
</dbReference>
<dbReference type="Proteomes" id="UP001152049">
    <property type="component" value="Unassembled WGS sequence"/>
</dbReference>
<evidence type="ECO:0000259" key="1">
    <source>
        <dbReference type="Pfam" id="PF00583"/>
    </source>
</evidence>
<comment type="caution">
    <text evidence="2">The sequence shown here is derived from an EMBL/GenBank/DDBJ whole genome shotgun (WGS) entry which is preliminary data.</text>
</comment>
<dbReference type="EMBL" id="JAOQAZ010000057">
    <property type="protein sequence ID" value="KAJ4243466.1"/>
    <property type="molecule type" value="Genomic_DNA"/>
</dbReference>
<dbReference type="GO" id="GO:0016747">
    <property type="term" value="F:acyltransferase activity, transferring groups other than amino-acyl groups"/>
    <property type="evidence" value="ECO:0007669"/>
    <property type="project" value="InterPro"/>
</dbReference>
<dbReference type="Gene3D" id="3.40.630.30">
    <property type="match status" value="1"/>
</dbReference>
<sequence length="199" mass="22896">MSSESYELLNCTTDDSSGIAENNVSAFWQQTWWRILWPGKTRDSLIKAVGARTPKNLLTDRDIRRHQKVIDKTSNNVVGYARWILPDSHKDSWLVAQIPDVTDSEKDKFQELHAAADWTPRDDMEDLDDHVHELKTKYKHERCLELDYLATHPDCQRKGVASILVLSGIREAQSLDLDVFVVAMVAMRWDYTSSMDLSC</sequence>
<organism evidence="2 3">
    <name type="scientific">Fusarium torreyae</name>
    <dbReference type="NCBI Taxonomy" id="1237075"/>
    <lineage>
        <taxon>Eukaryota</taxon>
        <taxon>Fungi</taxon>
        <taxon>Dikarya</taxon>
        <taxon>Ascomycota</taxon>
        <taxon>Pezizomycotina</taxon>
        <taxon>Sordariomycetes</taxon>
        <taxon>Hypocreomycetidae</taxon>
        <taxon>Hypocreales</taxon>
        <taxon>Nectriaceae</taxon>
        <taxon>Fusarium</taxon>
    </lineage>
</organism>